<dbReference type="AlphaFoldDB" id="A0A2D2DTI1"/>
<dbReference type="Pfam" id="PF05593">
    <property type="entry name" value="RHS_repeat"/>
    <property type="match status" value="5"/>
</dbReference>
<dbReference type="Proteomes" id="UP000229897">
    <property type="component" value="Chromosome"/>
</dbReference>
<dbReference type="EMBL" id="CP024608">
    <property type="protein sequence ID" value="ATQ78266.1"/>
    <property type="molecule type" value="Genomic_DNA"/>
</dbReference>
<reference evidence="2" key="1">
    <citation type="submission" date="2017-10" db="EMBL/GenBank/DDBJ databases">
        <title>Massilia psychrophilum sp. nov., a novel purple-pigmented bacterium isolated from Tianshan glacier, Xinjiang Municipality, China.</title>
        <authorList>
            <person name="Wang H."/>
        </authorList>
    </citation>
    <scope>NUCLEOTIDE SEQUENCE [LARGE SCALE GENOMIC DNA]</scope>
    <source>
        <strain evidence="2">B2</strain>
    </source>
</reference>
<gene>
    <name evidence="2" type="ORF">CR152_29975</name>
</gene>
<evidence type="ECO:0000313" key="3">
    <source>
        <dbReference type="Proteomes" id="UP000229897"/>
    </source>
</evidence>
<dbReference type="InterPro" id="IPR050708">
    <property type="entry name" value="T6SS_VgrG/RHS"/>
</dbReference>
<dbReference type="NCBIfam" id="TIGR01643">
    <property type="entry name" value="YD_repeat_2x"/>
    <property type="match status" value="5"/>
</dbReference>
<dbReference type="InterPro" id="IPR022385">
    <property type="entry name" value="Rhs_assc_core"/>
</dbReference>
<proteinExistence type="predicted"/>
<dbReference type="NCBIfam" id="TIGR03696">
    <property type="entry name" value="Rhs_assc_core"/>
    <property type="match status" value="1"/>
</dbReference>
<name>A0A2D2DTI1_9BURK</name>
<evidence type="ECO:0000313" key="2">
    <source>
        <dbReference type="EMBL" id="ATQ78266.1"/>
    </source>
</evidence>
<dbReference type="OrthoDB" id="8552614at2"/>
<dbReference type="InterPro" id="IPR006530">
    <property type="entry name" value="YD"/>
</dbReference>
<dbReference type="InterPro" id="IPR031325">
    <property type="entry name" value="RHS_repeat"/>
</dbReference>
<dbReference type="PANTHER" id="PTHR32305:SF15">
    <property type="entry name" value="PROTEIN RHSA-RELATED"/>
    <property type="match status" value="1"/>
</dbReference>
<organism evidence="2 3">
    <name type="scientific">Massilia violaceinigra</name>
    <dbReference type="NCBI Taxonomy" id="2045208"/>
    <lineage>
        <taxon>Bacteria</taxon>
        <taxon>Pseudomonadati</taxon>
        <taxon>Pseudomonadota</taxon>
        <taxon>Betaproteobacteria</taxon>
        <taxon>Burkholderiales</taxon>
        <taxon>Oxalobacteraceae</taxon>
        <taxon>Telluria group</taxon>
        <taxon>Massilia</taxon>
    </lineage>
</organism>
<dbReference type="PRINTS" id="PR00394">
    <property type="entry name" value="RHSPROTEIN"/>
</dbReference>
<keyword evidence="3" id="KW-1185">Reference proteome</keyword>
<dbReference type="KEGG" id="mass:CR152_29975"/>
<protein>
    <submittedName>
        <fullName evidence="2">Type IV secretion protein Rhs</fullName>
    </submittedName>
</protein>
<dbReference type="RefSeq" id="WP_099881131.1">
    <property type="nucleotide sequence ID" value="NZ_CP024608.1"/>
</dbReference>
<dbReference type="PANTHER" id="PTHR32305">
    <property type="match status" value="1"/>
</dbReference>
<accession>A0A2D2DTI1</accession>
<feature type="region of interest" description="Disordered" evidence="1">
    <location>
        <begin position="630"/>
        <end position="661"/>
    </location>
</feature>
<sequence>MTRRILSRLTSGALVVVMTYTPLLGAYTGTLASAQSVPEAATSYKYDLVGNLKEVTDPLGRVTNLTYDPLDRVKQVEQPLTNGARPTIKYGYDGIDQVATVTDPRNLETRYAVDGLGNRSELGSPDTGLTKSTYDAAGNLKTRIDGRGKTNTYFYDALNRLTRIDYTGTIGTTFEYDGDAKLTPTAAGKITRMTDESGYTAYTYDAFGRLATKAQTTTGLGSYTNTHTLAYAYDAHGRLVSMTYPSGNRVNYGYNQAGQVTSITLNPVLANGTGTSTGSIVLLNNITYAPFGGTTGWKWGSSVPANQYAHVRAYDLDGRISSYTLGSPSANGVVRTVNYDPASRIKGYTHAGTGTAPSPASLNQTFGYDELNRLTSYSANGTSQTYAYDASGNRIKAGFGANSYTNTIDPLSNKLSATTGPGPAKTNQYDGAGNLATDGTLVVTYSGRARPYRIQNGAVTAHQLFNGLEQRVFQTNGGGIFVYDEQGQLVGEYNYVNGKATRETVYLGNLPVAVLTQTVTGTAPAQNTAINVFHIHPDHLGTPRMITRTLDNKIVWRWDNGDPFGLTPPTEYFNGSGTFTFNLRMPGQYYDRNTNLFYNYHRDYDPQTGRYIQSDPIGLDGGINTYSYVENGPLNGTDEDGLQRRGGNPRPSGPTYSGRPGSWVGGRFYPSLGPTVSPYPFTYSQNSSRQCGPCMQVYYVASTAGGNTRPQHRSGANDQLYEHLTSLGSGSIGSYSAAGIRNQMTGYRDGALRNPAGFAWHHPVHRPQEIWLIRQCDHQNPAFRDLLHPLPGGAGGYSQNFP</sequence>
<evidence type="ECO:0000256" key="1">
    <source>
        <dbReference type="SAM" id="MobiDB-lite"/>
    </source>
</evidence>
<dbReference type="Gene3D" id="2.180.10.10">
    <property type="entry name" value="RHS repeat-associated core"/>
    <property type="match status" value="1"/>
</dbReference>